<comment type="catalytic activity">
    <reaction evidence="7 15">
        <text>N-terminal L-lysyl-[protein] + L-leucyl-tRNA(Leu) = N-terminal L-leucyl-L-lysyl-[protein] + tRNA(Leu) + H(+)</text>
        <dbReference type="Rhea" id="RHEA:12340"/>
        <dbReference type="Rhea" id="RHEA-COMP:9613"/>
        <dbReference type="Rhea" id="RHEA-COMP:9622"/>
        <dbReference type="Rhea" id="RHEA-COMP:12670"/>
        <dbReference type="Rhea" id="RHEA-COMP:12671"/>
        <dbReference type="ChEBI" id="CHEBI:15378"/>
        <dbReference type="ChEBI" id="CHEBI:65249"/>
        <dbReference type="ChEBI" id="CHEBI:78442"/>
        <dbReference type="ChEBI" id="CHEBI:78494"/>
        <dbReference type="ChEBI" id="CHEBI:133043"/>
        <dbReference type="EC" id="2.3.2.6"/>
    </reaction>
</comment>
<evidence type="ECO:0000256" key="4">
    <source>
        <dbReference type="ARBA" id="ARBA00023315"/>
    </source>
</evidence>
<dbReference type="InterPro" id="IPR042221">
    <property type="entry name" value="Leu/Phe-tRNA_Trfase_N"/>
</dbReference>
<comment type="subcellular location">
    <subcellularLocation>
        <location evidence="1 15">Cytoplasm</location>
    </subcellularLocation>
</comment>
<evidence type="ECO:0000256" key="8">
    <source>
        <dbReference type="ARBA" id="ARBA00054043"/>
    </source>
</evidence>
<evidence type="ECO:0000256" key="6">
    <source>
        <dbReference type="ARBA" id="ARBA00050652"/>
    </source>
</evidence>
<keyword evidence="3 15" id="KW-0808">Transferase</keyword>
<dbReference type="InterPro" id="IPR016181">
    <property type="entry name" value="Acyl_CoA_acyltransferase"/>
</dbReference>
<name>A0A7C9P9D2_9PROT</name>
<evidence type="ECO:0000256" key="11">
    <source>
        <dbReference type="ARBA" id="ARBA00074372"/>
    </source>
</evidence>
<sequence>MRKRLQKATFFPPVETALKDPNGLLAMGGDLSLELLLDAYRHGIYPWFNPGESILWWSPDPRMVLVPDEIRVTRSLAKRIRNGGFEVRIDTAFADVMRACAAPRPPAGRVSGGVLLAGAAPRVDATGTWISPDMVAAYTRLHLAGYAHSVETWHNGELVGGLYGVAMGRMFYGESMFSRMPDASKVALVRLAQQLHRWGFGLIDCQMETEHLASMGAHTVPRSVFTARLADLVNLPHQPGPWTFDALD</sequence>
<evidence type="ECO:0000256" key="15">
    <source>
        <dbReference type="HAMAP-Rule" id="MF_00688"/>
    </source>
</evidence>
<comment type="similarity">
    <text evidence="9 15">Belongs to the L/F-transferase family.</text>
</comment>
<dbReference type="Proteomes" id="UP000483432">
    <property type="component" value="Unassembled WGS sequence"/>
</dbReference>
<dbReference type="GO" id="GO:0005737">
    <property type="term" value="C:cytoplasm"/>
    <property type="evidence" value="ECO:0007669"/>
    <property type="project" value="UniProtKB-SubCell"/>
</dbReference>
<dbReference type="FunFam" id="3.30.70.3550:FF:000001">
    <property type="entry name" value="Leucyl/phenylalanyl-tRNA--protein transferase"/>
    <property type="match status" value="1"/>
</dbReference>
<accession>A0A7C9P9D2</accession>
<comment type="catalytic activity">
    <reaction evidence="5 15">
        <text>L-phenylalanyl-tRNA(Phe) + an N-terminal L-alpha-aminoacyl-[protein] = an N-terminal L-phenylalanyl-L-alpha-aminoacyl-[protein] + tRNA(Phe)</text>
        <dbReference type="Rhea" id="RHEA:43632"/>
        <dbReference type="Rhea" id="RHEA-COMP:9668"/>
        <dbReference type="Rhea" id="RHEA-COMP:9699"/>
        <dbReference type="Rhea" id="RHEA-COMP:10636"/>
        <dbReference type="Rhea" id="RHEA-COMP:10637"/>
        <dbReference type="ChEBI" id="CHEBI:78442"/>
        <dbReference type="ChEBI" id="CHEBI:78531"/>
        <dbReference type="ChEBI" id="CHEBI:78597"/>
        <dbReference type="ChEBI" id="CHEBI:83561"/>
        <dbReference type="EC" id="2.3.2.6"/>
    </reaction>
</comment>
<dbReference type="Gene3D" id="3.30.70.3550">
    <property type="entry name" value="Leucyl/phenylalanyl-tRNA-protein transferase, N-terminal domain"/>
    <property type="match status" value="1"/>
</dbReference>
<dbReference type="NCBIfam" id="TIGR00667">
    <property type="entry name" value="aat"/>
    <property type="match status" value="1"/>
</dbReference>
<dbReference type="Pfam" id="PF03588">
    <property type="entry name" value="Leu_Phe_trans"/>
    <property type="match status" value="1"/>
</dbReference>
<comment type="function">
    <text evidence="8 15">Functions in the N-end rule pathway of protein degradation where it conjugates Leu, Phe and, less efficiently, Met from aminoacyl-tRNAs to the N-termini of proteins containing an N-terminal arginine or lysine.</text>
</comment>
<protein>
    <recommendedName>
        <fullName evidence="11 15">Leucyl/phenylalanyl-tRNA--protein transferase</fullName>
        <ecNumber evidence="10 15">2.3.2.6</ecNumber>
    </recommendedName>
    <alternativeName>
        <fullName evidence="12 15">L/F-transferase</fullName>
    </alternativeName>
    <alternativeName>
        <fullName evidence="13 15">Leucyltransferase</fullName>
    </alternativeName>
    <alternativeName>
        <fullName evidence="14 15">Phenyalanyltransferase</fullName>
    </alternativeName>
</protein>
<keyword evidence="2 15" id="KW-0963">Cytoplasm</keyword>
<dbReference type="InterPro" id="IPR042203">
    <property type="entry name" value="Leu/Phe-tRNA_Trfase_C"/>
</dbReference>
<gene>
    <name evidence="15" type="primary">aat</name>
    <name evidence="16" type="ORF">GZ085_13120</name>
</gene>
<evidence type="ECO:0000313" key="17">
    <source>
        <dbReference type="Proteomes" id="UP000483432"/>
    </source>
</evidence>
<proteinExistence type="inferred from homology"/>
<dbReference type="HAMAP" id="MF_00688">
    <property type="entry name" value="Leu_Phe_trans"/>
    <property type="match status" value="1"/>
</dbReference>
<evidence type="ECO:0000256" key="9">
    <source>
        <dbReference type="ARBA" id="ARBA00061535"/>
    </source>
</evidence>
<organism evidence="16 17">
    <name type="scientific">Sulfuriferula multivorans</name>
    <dbReference type="NCBI Taxonomy" id="1559896"/>
    <lineage>
        <taxon>Bacteria</taxon>
        <taxon>Pseudomonadati</taxon>
        <taxon>Pseudomonadota</taxon>
        <taxon>Betaproteobacteria</taxon>
        <taxon>Nitrosomonadales</taxon>
        <taxon>Sulfuricellaceae</taxon>
        <taxon>Sulfuriferula</taxon>
    </lineage>
</organism>
<dbReference type="InterPro" id="IPR004616">
    <property type="entry name" value="Leu/Phe-tRNA_Trfase"/>
</dbReference>
<evidence type="ECO:0000256" key="1">
    <source>
        <dbReference type="ARBA" id="ARBA00004496"/>
    </source>
</evidence>
<evidence type="ECO:0000256" key="2">
    <source>
        <dbReference type="ARBA" id="ARBA00022490"/>
    </source>
</evidence>
<dbReference type="EMBL" id="JAAFGW010000244">
    <property type="protein sequence ID" value="NDP49299.1"/>
    <property type="molecule type" value="Genomic_DNA"/>
</dbReference>
<reference evidence="16 17" key="1">
    <citation type="submission" date="2019-09" db="EMBL/GenBank/DDBJ databases">
        <title>H2 Metabolism Revealed by Metagenomic Analysis in Subglacial Sediment of East Antarctica.</title>
        <authorList>
            <person name="Yang Z."/>
            <person name="Zhang Y."/>
            <person name="Lv Y."/>
            <person name="Yan W."/>
            <person name="Xiao X."/>
            <person name="Sun B."/>
            <person name="Ma H."/>
        </authorList>
    </citation>
    <scope>NUCLEOTIDE SEQUENCE [LARGE SCALE GENOMIC DNA]</scope>
    <source>
        <strain evidence="16">Bin2_2</strain>
    </source>
</reference>
<dbReference type="Gene3D" id="3.40.630.70">
    <property type="entry name" value="Leucyl/phenylalanyl-tRNA-protein transferase, C-terminal domain"/>
    <property type="match status" value="1"/>
</dbReference>
<comment type="caution">
    <text evidence="16">The sequence shown here is derived from an EMBL/GenBank/DDBJ whole genome shotgun (WGS) entry which is preliminary data.</text>
</comment>
<evidence type="ECO:0000313" key="16">
    <source>
        <dbReference type="EMBL" id="NDP49299.1"/>
    </source>
</evidence>
<dbReference type="GO" id="GO:0030163">
    <property type="term" value="P:protein catabolic process"/>
    <property type="evidence" value="ECO:0007669"/>
    <property type="project" value="UniProtKB-UniRule"/>
</dbReference>
<dbReference type="GO" id="GO:0008914">
    <property type="term" value="F:leucyl-tRNA--protein transferase activity"/>
    <property type="evidence" value="ECO:0007669"/>
    <property type="project" value="UniProtKB-UniRule"/>
</dbReference>
<dbReference type="PANTHER" id="PTHR30098">
    <property type="entry name" value="LEUCYL/PHENYLALANYL-TRNA--PROTEIN TRANSFERASE"/>
    <property type="match status" value="1"/>
</dbReference>
<evidence type="ECO:0000256" key="5">
    <source>
        <dbReference type="ARBA" id="ARBA00050607"/>
    </source>
</evidence>
<evidence type="ECO:0000256" key="7">
    <source>
        <dbReference type="ARBA" id="ARBA00051538"/>
    </source>
</evidence>
<evidence type="ECO:0000256" key="13">
    <source>
        <dbReference type="ARBA" id="ARBA00077165"/>
    </source>
</evidence>
<keyword evidence="4 15" id="KW-0012">Acyltransferase</keyword>
<comment type="catalytic activity">
    <reaction evidence="6 15">
        <text>N-terminal L-arginyl-[protein] + L-leucyl-tRNA(Leu) = N-terminal L-leucyl-L-arginyl-[protein] + tRNA(Leu) + H(+)</text>
        <dbReference type="Rhea" id="RHEA:50416"/>
        <dbReference type="Rhea" id="RHEA-COMP:9613"/>
        <dbReference type="Rhea" id="RHEA-COMP:9622"/>
        <dbReference type="Rhea" id="RHEA-COMP:12672"/>
        <dbReference type="Rhea" id="RHEA-COMP:12673"/>
        <dbReference type="ChEBI" id="CHEBI:15378"/>
        <dbReference type="ChEBI" id="CHEBI:64719"/>
        <dbReference type="ChEBI" id="CHEBI:78442"/>
        <dbReference type="ChEBI" id="CHEBI:78494"/>
        <dbReference type="ChEBI" id="CHEBI:133044"/>
        <dbReference type="EC" id="2.3.2.6"/>
    </reaction>
</comment>
<evidence type="ECO:0000256" key="10">
    <source>
        <dbReference type="ARBA" id="ARBA00066767"/>
    </source>
</evidence>
<evidence type="ECO:0000256" key="14">
    <source>
        <dbReference type="ARBA" id="ARBA00083640"/>
    </source>
</evidence>
<dbReference type="AlphaFoldDB" id="A0A7C9P9D2"/>
<dbReference type="SUPFAM" id="SSF55729">
    <property type="entry name" value="Acyl-CoA N-acyltransferases (Nat)"/>
    <property type="match status" value="1"/>
</dbReference>
<evidence type="ECO:0000256" key="12">
    <source>
        <dbReference type="ARBA" id="ARBA00077136"/>
    </source>
</evidence>
<dbReference type="PANTHER" id="PTHR30098:SF2">
    <property type="entry name" value="LEUCYL_PHENYLALANYL-TRNA--PROTEIN TRANSFERASE"/>
    <property type="match status" value="1"/>
</dbReference>
<dbReference type="EC" id="2.3.2.6" evidence="10 15"/>
<evidence type="ECO:0000256" key="3">
    <source>
        <dbReference type="ARBA" id="ARBA00022679"/>
    </source>
</evidence>